<dbReference type="SUPFAM" id="SSF109604">
    <property type="entry name" value="HD-domain/PDEase-like"/>
    <property type="match status" value="1"/>
</dbReference>
<dbReference type="InterPro" id="IPR052340">
    <property type="entry name" value="RNase_Y/CdgJ"/>
</dbReference>
<reference evidence="2 3" key="1">
    <citation type="submission" date="2015-07" db="EMBL/GenBank/DDBJ databases">
        <title>Draft genome sequence of the Amantichitinum ursilacus IGB-41, a new chitin-degrading bacterium.</title>
        <authorList>
            <person name="Kirstahler P."/>
            <person name="Guenther M."/>
            <person name="Grumaz C."/>
            <person name="Rupp S."/>
            <person name="Zibek S."/>
            <person name="Sohn K."/>
        </authorList>
    </citation>
    <scope>NUCLEOTIDE SEQUENCE [LARGE SCALE GENOMIC DNA]</scope>
    <source>
        <strain evidence="2 3">IGB-41</strain>
    </source>
</reference>
<dbReference type="Pfam" id="PF08668">
    <property type="entry name" value="HDOD"/>
    <property type="match status" value="1"/>
</dbReference>
<dbReference type="OrthoDB" id="9797768at2"/>
<dbReference type="InterPro" id="IPR013976">
    <property type="entry name" value="HDOD"/>
</dbReference>
<dbReference type="CDD" id="cd00077">
    <property type="entry name" value="HDc"/>
    <property type="match status" value="1"/>
</dbReference>
<feature type="domain" description="HDOD" evidence="1">
    <location>
        <begin position="38"/>
        <end position="226"/>
    </location>
</feature>
<keyword evidence="3" id="KW-1185">Reference proteome</keyword>
<proteinExistence type="predicted"/>
<evidence type="ECO:0000259" key="1">
    <source>
        <dbReference type="PROSITE" id="PS51833"/>
    </source>
</evidence>
<accession>A0A0N0GQ32</accession>
<dbReference type="AlphaFoldDB" id="A0A0N0GQ32"/>
<dbReference type="Proteomes" id="UP000037939">
    <property type="component" value="Unassembled WGS sequence"/>
</dbReference>
<gene>
    <name evidence="2" type="ORF">WG78_02540</name>
</gene>
<protein>
    <submittedName>
        <fullName evidence="2">HDOD domain protein</fullName>
    </submittedName>
</protein>
<evidence type="ECO:0000313" key="2">
    <source>
        <dbReference type="EMBL" id="KPC54422.1"/>
    </source>
</evidence>
<dbReference type="PROSITE" id="PS51833">
    <property type="entry name" value="HDOD"/>
    <property type="match status" value="1"/>
</dbReference>
<dbReference type="STRING" id="857265.WG78_02540"/>
<dbReference type="PATRIC" id="fig|857265.3.peg.528"/>
<organism evidence="2 3">
    <name type="scientific">Amantichitinum ursilacus</name>
    <dbReference type="NCBI Taxonomy" id="857265"/>
    <lineage>
        <taxon>Bacteria</taxon>
        <taxon>Pseudomonadati</taxon>
        <taxon>Pseudomonadota</taxon>
        <taxon>Betaproteobacteria</taxon>
        <taxon>Neisseriales</taxon>
        <taxon>Chitinibacteraceae</taxon>
        <taxon>Amantichitinum</taxon>
    </lineage>
</organism>
<dbReference type="InterPro" id="IPR003607">
    <property type="entry name" value="HD/PDEase_dom"/>
</dbReference>
<name>A0A0N0GQ32_9NEIS</name>
<sequence length="292" mass="32223">MTDDLTTDTADKNNDQLKSQRFEMLESIAAELSGEVVFPTCFDIAIRVRNAMRDPNASLPKIAGVIKTEPLVVAKLLRAANSAAQGNNRKITDVESAIGRLGIDSARSVALATAMDQLLRSRELVVFSNLARNLWNHSLLTAAAARVLAQKLTRVNPDDALLAGLIHDLGAFYMLYRAAKYPELVARPTTVEYLIAQWHGSIGESLMYALDIPEHIIEATRENDNPRDEVTEVRNLTDVLFVANLLAGGLIEMERLDLGEVKGRPELSNPLFTGQMEEIKVVHKELLSTFSM</sequence>
<dbReference type="EMBL" id="LAQT01000002">
    <property type="protein sequence ID" value="KPC54422.1"/>
    <property type="molecule type" value="Genomic_DNA"/>
</dbReference>
<dbReference type="PANTHER" id="PTHR33525">
    <property type="match status" value="1"/>
</dbReference>
<comment type="caution">
    <text evidence="2">The sequence shown here is derived from an EMBL/GenBank/DDBJ whole genome shotgun (WGS) entry which is preliminary data.</text>
</comment>
<dbReference type="Gene3D" id="1.10.3210.10">
    <property type="entry name" value="Hypothetical protein af1432"/>
    <property type="match status" value="1"/>
</dbReference>
<evidence type="ECO:0000313" key="3">
    <source>
        <dbReference type="Proteomes" id="UP000037939"/>
    </source>
</evidence>
<dbReference type="PANTHER" id="PTHR33525:SF3">
    <property type="entry name" value="RIBONUCLEASE Y"/>
    <property type="match status" value="1"/>
</dbReference>
<dbReference type="RefSeq" id="WP_053936224.1">
    <property type="nucleotide sequence ID" value="NZ_LAQT01000002.1"/>
</dbReference>